<dbReference type="InterPro" id="IPR000847">
    <property type="entry name" value="LysR_HTH_N"/>
</dbReference>
<keyword evidence="4" id="KW-0804">Transcription</keyword>
<keyword evidence="3" id="KW-0238">DNA-binding</keyword>
<evidence type="ECO:0000256" key="1">
    <source>
        <dbReference type="ARBA" id="ARBA00009437"/>
    </source>
</evidence>
<evidence type="ECO:0000256" key="3">
    <source>
        <dbReference type="ARBA" id="ARBA00023125"/>
    </source>
</evidence>
<name>A0A430FLX9_9BIFI</name>
<protein>
    <submittedName>
        <fullName evidence="6">LysR family transcriptional regulator</fullName>
    </submittedName>
</protein>
<dbReference type="InterPro" id="IPR036390">
    <property type="entry name" value="WH_DNA-bd_sf"/>
</dbReference>
<dbReference type="GO" id="GO:0003700">
    <property type="term" value="F:DNA-binding transcription factor activity"/>
    <property type="evidence" value="ECO:0007669"/>
    <property type="project" value="InterPro"/>
</dbReference>
<dbReference type="PANTHER" id="PTHR30346:SF0">
    <property type="entry name" value="HCA OPERON TRANSCRIPTIONAL ACTIVATOR HCAR"/>
    <property type="match status" value="1"/>
</dbReference>
<proteinExistence type="inferred from homology"/>
<keyword evidence="2" id="KW-0805">Transcription regulation</keyword>
<organism evidence="6 7">
    <name type="scientific">Bifidobacterium goeldii</name>
    <dbReference type="NCBI Taxonomy" id="2306975"/>
    <lineage>
        <taxon>Bacteria</taxon>
        <taxon>Bacillati</taxon>
        <taxon>Actinomycetota</taxon>
        <taxon>Actinomycetes</taxon>
        <taxon>Bifidobacteriales</taxon>
        <taxon>Bifidobacteriaceae</taxon>
        <taxon>Bifidobacterium</taxon>
    </lineage>
</organism>
<dbReference type="SUPFAM" id="SSF46785">
    <property type="entry name" value="Winged helix' DNA-binding domain"/>
    <property type="match status" value="1"/>
</dbReference>
<reference evidence="6 7" key="1">
    <citation type="submission" date="2018-09" db="EMBL/GenBank/DDBJ databases">
        <title>Characterization of the phylogenetic diversity of five novel species belonging to the genus Bifidobacterium.</title>
        <authorList>
            <person name="Lugli G.A."/>
            <person name="Duranti S."/>
            <person name="Milani C."/>
        </authorList>
    </citation>
    <scope>NUCLEOTIDE SEQUENCE [LARGE SCALE GENOMIC DNA]</scope>
    <source>
        <strain evidence="6 7">2034B</strain>
    </source>
</reference>
<dbReference type="PANTHER" id="PTHR30346">
    <property type="entry name" value="TRANSCRIPTIONAL DUAL REGULATOR HCAR-RELATED"/>
    <property type="match status" value="1"/>
</dbReference>
<sequence>MYDRRLDAIIAAEECGSFSRAAQRLHLSATAVIKQIAGFEHEYGLTLFDRTNNGVTPTTSGRALIEDARGLIRQSERSLQHARQLERTAGETVRLAVSMLRPATPLLELWPRASVWLANQGRHVSLELVSLADGPDGFMTALDHLGEDVDMTANGFSPGRREHDCNVLKLGEYPLRMGVPLSNQLSVRSGSTLHLSDLEGQRIHIPAPGVNDAMDRARAVLSAVPGVTLIDMRSYTFDDFNACAASGDLILARTFGTGIHPMIRPMPVDWDLTIAYGLFYPKEPSAAVQAFVDAIGAVLQ</sequence>
<evidence type="ECO:0000256" key="2">
    <source>
        <dbReference type="ARBA" id="ARBA00023015"/>
    </source>
</evidence>
<gene>
    <name evidence="6" type="ORF">D2E25_0143</name>
</gene>
<dbReference type="Gene3D" id="1.10.10.10">
    <property type="entry name" value="Winged helix-like DNA-binding domain superfamily/Winged helix DNA-binding domain"/>
    <property type="match status" value="1"/>
</dbReference>
<comment type="caution">
    <text evidence="6">The sequence shown here is derived from an EMBL/GenBank/DDBJ whole genome shotgun (WGS) entry which is preliminary data.</text>
</comment>
<evidence type="ECO:0000313" key="6">
    <source>
        <dbReference type="EMBL" id="RSX53837.1"/>
    </source>
</evidence>
<dbReference type="InterPro" id="IPR036388">
    <property type="entry name" value="WH-like_DNA-bd_sf"/>
</dbReference>
<dbReference type="Pfam" id="PF00126">
    <property type="entry name" value="HTH_1"/>
    <property type="match status" value="1"/>
</dbReference>
<accession>A0A430FLX9</accession>
<feature type="domain" description="HTH lysR-type" evidence="5">
    <location>
        <begin position="1"/>
        <end position="58"/>
    </location>
</feature>
<evidence type="ECO:0000313" key="7">
    <source>
        <dbReference type="Proteomes" id="UP000287533"/>
    </source>
</evidence>
<comment type="similarity">
    <text evidence="1">Belongs to the LysR transcriptional regulatory family.</text>
</comment>
<keyword evidence="7" id="KW-1185">Reference proteome</keyword>
<dbReference type="GO" id="GO:0032993">
    <property type="term" value="C:protein-DNA complex"/>
    <property type="evidence" value="ECO:0007669"/>
    <property type="project" value="TreeGrafter"/>
</dbReference>
<dbReference type="Proteomes" id="UP000287533">
    <property type="component" value="Unassembled WGS sequence"/>
</dbReference>
<dbReference type="AlphaFoldDB" id="A0A430FLX9"/>
<dbReference type="EMBL" id="QXGL01000001">
    <property type="protein sequence ID" value="RSX53837.1"/>
    <property type="molecule type" value="Genomic_DNA"/>
</dbReference>
<dbReference type="OrthoDB" id="3181812at2"/>
<evidence type="ECO:0000259" key="5">
    <source>
        <dbReference type="PROSITE" id="PS50931"/>
    </source>
</evidence>
<dbReference type="GO" id="GO:0003677">
    <property type="term" value="F:DNA binding"/>
    <property type="evidence" value="ECO:0007669"/>
    <property type="project" value="UniProtKB-KW"/>
</dbReference>
<dbReference type="PROSITE" id="PS50931">
    <property type="entry name" value="HTH_LYSR"/>
    <property type="match status" value="1"/>
</dbReference>
<evidence type="ECO:0000256" key="4">
    <source>
        <dbReference type="ARBA" id="ARBA00023163"/>
    </source>
</evidence>
<dbReference type="RefSeq" id="WP_125979149.1">
    <property type="nucleotide sequence ID" value="NZ_QXGL01000001.1"/>
</dbReference>